<dbReference type="NCBIfam" id="TIGR03953">
    <property type="entry name" value="rplD_bact"/>
    <property type="match status" value="1"/>
</dbReference>
<evidence type="ECO:0000256" key="6">
    <source>
        <dbReference type="ARBA" id="ARBA00022980"/>
    </source>
</evidence>
<evidence type="ECO:0000256" key="4">
    <source>
        <dbReference type="ARBA" id="ARBA00022730"/>
    </source>
</evidence>
<protein>
    <recommendedName>
        <fullName evidence="11">Large ribosomal subunit protein uL2m</fullName>
    </recommendedName>
    <alternativeName>
        <fullName evidence="10">39S ribosomal protein L3, mitochondrial</fullName>
    </alternativeName>
    <alternativeName>
        <fullName evidence="9">Large ribosomal subunit protein uL3c</fullName>
    </alternativeName>
    <alternativeName>
        <fullName evidence="8">Large ribosomal subunit protein uL3m</fullName>
    </alternativeName>
</protein>
<dbReference type="InterPro" id="IPR000597">
    <property type="entry name" value="Ribosomal_uL3"/>
</dbReference>
<evidence type="ECO:0000313" key="16">
    <source>
        <dbReference type="EnsemblMetazoa" id="GPPI050132-PA"/>
    </source>
</evidence>
<dbReference type="InterPro" id="IPR019927">
    <property type="entry name" value="Ribosomal_uL3_bac/org-type"/>
</dbReference>
<sequence length="670" mass="75204">MIYGLVGRKIGMTQIFNTQGQVIPVTVIQVNNNRIVQIKNIENDGYSAIQVTTGKKNFKNVNKSIIGHFKKSNIEIGRGLWEFRVHENHSFYVGQIFSINILNKIKKVDITGISKGKGFSGTMKRWNFSGQDASHGNSLSHRAPGSIGQNQTPGKVFKGKKMSGQLGYSKITMQNLVIIKIDLKNELLLIQGSVPGCKDFIMERICVDTKEKINLSEKIFGYKLNKPLIHQVIKSSKITQRQGTSEQKSRSDITGSGTSEQKSRSDITGSGKKPWRQKGTGRARAGSTKSPIWRSGGVTFAKKTKNYKQKINKKMYQNALKSILSELLRQDRIVLVKNFLVESEKTKNLKKKLNYMGLKNVLIISSVIDKNLILSSRNLRKVNISDPIKLDPINLIKHKKCNPTTPSRRHTIKIIRSNLYQGRPFSKLTKSLNKSGGRNNQGRITTRHIGGGHKKQYRIIDFKRDKDDIIGKVIRLEYDPNRSSNIALIVYRDGEKKYILAAKDLQVGDEIQSGINAPIKIGNALPMRLFPAGSTLHNVEMKLGKGGQLARSAGSYAQIITHEKNYVIIRLRSGETRKIFNQCRATFGEVGNNQHMLISLGKAGAKRWRGIKPTVRGTAMNPVDHPHGGGEGKNFGKHPVSPWGTQTKGKKTRRNKRTEQYIVHHRKPKK</sequence>
<dbReference type="GO" id="GO:0019843">
    <property type="term" value="F:rRNA binding"/>
    <property type="evidence" value="ECO:0007669"/>
    <property type="project" value="UniProtKB-KW"/>
</dbReference>
<dbReference type="InterPro" id="IPR005880">
    <property type="entry name" value="Ribosomal_uL2_bac/org-type"/>
</dbReference>
<dbReference type="FunFam" id="2.30.30.30:FF:000001">
    <property type="entry name" value="50S ribosomal protein L2"/>
    <property type="match status" value="1"/>
</dbReference>
<dbReference type="FunFam" id="3.30.160.810:FF:000001">
    <property type="entry name" value="50S ribosomal protein L3"/>
    <property type="match status" value="1"/>
</dbReference>
<organism evidence="16 17">
    <name type="scientific">Glossina palpalis gambiensis</name>
    <dbReference type="NCBI Taxonomy" id="67801"/>
    <lineage>
        <taxon>Eukaryota</taxon>
        <taxon>Metazoa</taxon>
        <taxon>Ecdysozoa</taxon>
        <taxon>Arthropoda</taxon>
        <taxon>Hexapoda</taxon>
        <taxon>Insecta</taxon>
        <taxon>Pterygota</taxon>
        <taxon>Neoptera</taxon>
        <taxon>Endopterygota</taxon>
        <taxon>Diptera</taxon>
        <taxon>Brachycera</taxon>
        <taxon>Muscomorpha</taxon>
        <taxon>Hippoboscoidea</taxon>
        <taxon>Glossinidae</taxon>
        <taxon>Glossina</taxon>
    </lineage>
</organism>
<evidence type="ECO:0000256" key="11">
    <source>
        <dbReference type="ARBA" id="ARBA00069872"/>
    </source>
</evidence>
<dbReference type="Pfam" id="PF00181">
    <property type="entry name" value="Ribosomal_L2_N"/>
    <property type="match status" value="1"/>
</dbReference>
<feature type="region of interest" description="Disordered" evidence="13">
    <location>
        <begin position="616"/>
        <end position="670"/>
    </location>
</feature>
<comment type="similarity">
    <text evidence="1">Belongs to the universal ribosomal protein uL2 family.</text>
</comment>
<keyword evidence="7 12" id="KW-0687">Ribonucleoprotein</keyword>
<feature type="region of interest" description="Disordered" evidence="13">
    <location>
        <begin position="236"/>
        <end position="294"/>
    </location>
</feature>
<evidence type="ECO:0000313" key="17">
    <source>
        <dbReference type="Proteomes" id="UP000092460"/>
    </source>
</evidence>
<dbReference type="InterPro" id="IPR012340">
    <property type="entry name" value="NA-bd_OB-fold"/>
</dbReference>
<feature type="domain" description="Large ribosomal subunit protein uL2 C-terminal" evidence="14">
    <location>
        <begin position="519"/>
        <end position="646"/>
    </location>
</feature>
<dbReference type="SMART" id="SM01383">
    <property type="entry name" value="Ribosomal_L2"/>
    <property type="match status" value="1"/>
</dbReference>
<comment type="similarity">
    <text evidence="2 12">Belongs to the universal ribosomal protein uL3 family.</text>
</comment>
<dbReference type="InterPro" id="IPR023574">
    <property type="entry name" value="Ribosomal_uL4_dom_sf"/>
</dbReference>
<evidence type="ECO:0000256" key="12">
    <source>
        <dbReference type="RuleBase" id="RU003905"/>
    </source>
</evidence>
<dbReference type="HAMAP" id="MF_01320_B">
    <property type="entry name" value="Ribosomal_uL2_B"/>
    <property type="match status" value="1"/>
</dbReference>
<dbReference type="PROSITE" id="PS00474">
    <property type="entry name" value="RIBOSOMAL_L3"/>
    <property type="match status" value="1"/>
</dbReference>
<dbReference type="Gene3D" id="2.40.30.10">
    <property type="entry name" value="Translation factors"/>
    <property type="match status" value="1"/>
</dbReference>
<dbReference type="SUPFAM" id="SSF50104">
    <property type="entry name" value="Translation proteins SH3-like domain"/>
    <property type="match status" value="1"/>
</dbReference>
<dbReference type="GO" id="GO:0006412">
    <property type="term" value="P:translation"/>
    <property type="evidence" value="ECO:0007669"/>
    <property type="project" value="InterPro"/>
</dbReference>
<evidence type="ECO:0000256" key="3">
    <source>
        <dbReference type="ARBA" id="ARBA00010528"/>
    </source>
</evidence>
<accession>A0A1B0C622</accession>
<dbReference type="STRING" id="67801.A0A1B0C622"/>
<dbReference type="Gene3D" id="3.30.160.810">
    <property type="match status" value="1"/>
</dbReference>
<evidence type="ECO:0000256" key="10">
    <source>
        <dbReference type="ARBA" id="ARBA00035396"/>
    </source>
</evidence>
<dbReference type="PROSITE" id="PS00467">
    <property type="entry name" value="RIBOSOMAL_L2"/>
    <property type="match status" value="1"/>
</dbReference>
<dbReference type="SUPFAM" id="SSF50447">
    <property type="entry name" value="Translation proteins"/>
    <property type="match status" value="1"/>
</dbReference>
<dbReference type="AlphaFoldDB" id="A0A1B0C622"/>
<proteinExistence type="inferred from homology"/>
<dbReference type="InterPro" id="IPR009000">
    <property type="entry name" value="Transl_B-barrel_sf"/>
</dbReference>
<evidence type="ECO:0000256" key="8">
    <source>
        <dbReference type="ARBA" id="ARBA00035209"/>
    </source>
</evidence>
<evidence type="ECO:0000256" key="9">
    <source>
        <dbReference type="ARBA" id="ARBA00035213"/>
    </source>
</evidence>
<dbReference type="HAMAP" id="MF_01328_B">
    <property type="entry name" value="Ribosomal_uL4_B"/>
    <property type="match status" value="1"/>
</dbReference>
<dbReference type="Pfam" id="PF00297">
    <property type="entry name" value="Ribosomal_L3"/>
    <property type="match status" value="1"/>
</dbReference>
<dbReference type="SUPFAM" id="SSF52166">
    <property type="entry name" value="Ribosomal protein L4"/>
    <property type="match status" value="1"/>
</dbReference>
<evidence type="ECO:0000256" key="1">
    <source>
        <dbReference type="ARBA" id="ARBA00005636"/>
    </source>
</evidence>
<dbReference type="Gene3D" id="4.10.950.10">
    <property type="entry name" value="Ribosomal protein L2, domain 3"/>
    <property type="match status" value="1"/>
</dbReference>
<dbReference type="VEuPathDB" id="VectorBase:GPPI050132"/>
<dbReference type="PANTHER" id="PTHR11229:SF16">
    <property type="entry name" value="LARGE RIBOSOMAL SUBUNIT PROTEIN UL3C"/>
    <property type="match status" value="1"/>
</dbReference>
<dbReference type="SMART" id="SM01382">
    <property type="entry name" value="Ribosomal_L2_C"/>
    <property type="match status" value="1"/>
</dbReference>
<dbReference type="InterPro" id="IPR019926">
    <property type="entry name" value="Ribosomal_uL3_CS"/>
</dbReference>
<dbReference type="Proteomes" id="UP000092460">
    <property type="component" value="Unassembled WGS sequence"/>
</dbReference>
<dbReference type="FunFam" id="4.10.950.10:FF:000001">
    <property type="entry name" value="50S ribosomal protein L2"/>
    <property type="match status" value="1"/>
</dbReference>
<feature type="domain" description="Large ribosomal subunit protein uL2 RNA-binding" evidence="15">
    <location>
        <begin position="437"/>
        <end position="513"/>
    </location>
</feature>
<dbReference type="InterPro" id="IPR014726">
    <property type="entry name" value="Ribosomal_uL2_dom3"/>
</dbReference>
<dbReference type="PANTHER" id="PTHR11229">
    <property type="entry name" value="50S RIBOSOMAL PROTEIN L3"/>
    <property type="match status" value="1"/>
</dbReference>
<dbReference type="EMBL" id="JXJN01026403">
    <property type="status" value="NOT_ANNOTATED_CDS"/>
    <property type="molecule type" value="Genomic_DNA"/>
</dbReference>
<name>A0A1B0C622_9MUSC</name>
<evidence type="ECO:0000259" key="14">
    <source>
        <dbReference type="SMART" id="SM01382"/>
    </source>
</evidence>
<dbReference type="Gene3D" id="2.40.50.140">
    <property type="entry name" value="Nucleic acid-binding proteins"/>
    <property type="match status" value="1"/>
</dbReference>
<dbReference type="Gene3D" id="3.40.1370.10">
    <property type="match status" value="1"/>
</dbReference>
<dbReference type="Gene3D" id="2.30.30.30">
    <property type="match status" value="1"/>
</dbReference>
<keyword evidence="5" id="KW-0694">RNA-binding</keyword>
<dbReference type="InterPro" id="IPR022671">
    <property type="entry name" value="Ribosomal_uL2_CS"/>
</dbReference>
<evidence type="ECO:0000256" key="13">
    <source>
        <dbReference type="SAM" id="MobiDB-lite"/>
    </source>
</evidence>
<dbReference type="InterPro" id="IPR022669">
    <property type="entry name" value="Ribosomal_uL2_C"/>
</dbReference>
<reference evidence="16" key="2">
    <citation type="submission" date="2020-05" db="UniProtKB">
        <authorList>
            <consortium name="EnsemblMetazoa"/>
        </authorList>
    </citation>
    <scope>IDENTIFICATION</scope>
    <source>
        <strain evidence="16">IAEA</strain>
    </source>
</reference>
<dbReference type="FunFam" id="2.40.30.10:FF:000004">
    <property type="entry name" value="50S ribosomal protein L3"/>
    <property type="match status" value="1"/>
</dbReference>
<dbReference type="EnsemblMetazoa" id="GPPI050132-RA">
    <property type="protein sequence ID" value="GPPI050132-PA"/>
    <property type="gene ID" value="GPPI050132"/>
</dbReference>
<dbReference type="InterPro" id="IPR008991">
    <property type="entry name" value="Translation_prot_SH3-like_sf"/>
</dbReference>
<comment type="similarity">
    <text evidence="3">Belongs to the universal ribosomal protein uL4 family.</text>
</comment>
<dbReference type="GO" id="GO:0016740">
    <property type="term" value="F:transferase activity"/>
    <property type="evidence" value="ECO:0007669"/>
    <property type="project" value="InterPro"/>
</dbReference>
<evidence type="ECO:0000256" key="5">
    <source>
        <dbReference type="ARBA" id="ARBA00022884"/>
    </source>
</evidence>
<dbReference type="GO" id="GO:0022625">
    <property type="term" value="C:cytosolic large ribosomal subunit"/>
    <property type="evidence" value="ECO:0007669"/>
    <property type="project" value="TreeGrafter"/>
</dbReference>
<evidence type="ECO:0000259" key="15">
    <source>
        <dbReference type="SMART" id="SM01383"/>
    </source>
</evidence>
<evidence type="ECO:0000256" key="2">
    <source>
        <dbReference type="ARBA" id="ARBA00006540"/>
    </source>
</evidence>
<dbReference type="InterPro" id="IPR013005">
    <property type="entry name" value="Ribosomal_uL4-like"/>
</dbReference>
<dbReference type="InterPro" id="IPR014722">
    <property type="entry name" value="Rib_uL2_dom2"/>
</dbReference>
<dbReference type="Pfam" id="PF00573">
    <property type="entry name" value="Ribosomal_L4"/>
    <property type="match status" value="1"/>
</dbReference>
<feature type="region of interest" description="Disordered" evidence="13">
    <location>
        <begin position="133"/>
        <end position="154"/>
    </location>
</feature>
<reference evidence="17" key="1">
    <citation type="submission" date="2015-01" db="EMBL/GenBank/DDBJ databases">
        <authorList>
            <person name="Aksoy S."/>
            <person name="Warren W."/>
            <person name="Wilson R.K."/>
        </authorList>
    </citation>
    <scope>NUCLEOTIDE SEQUENCE [LARGE SCALE GENOMIC DNA]</scope>
    <source>
        <strain evidence="17">IAEA</strain>
    </source>
</reference>
<dbReference type="FunFam" id="2.40.50.140:FF:000003">
    <property type="entry name" value="50S ribosomal protein L2"/>
    <property type="match status" value="1"/>
</dbReference>
<dbReference type="EMBL" id="JXJN01026404">
    <property type="status" value="NOT_ANNOTATED_CDS"/>
    <property type="molecule type" value="Genomic_DNA"/>
</dbReference>
<keyword evidence="6 12" id="KW-0689">Ribosomal protein</keyword>
<dbReference type="SUPFAM" id="SSF50249">
    <property type="entry name" value="Nucleic acid-binding proteins"/>
    <property type="match status" value="1"/>
</dbReference>
<dbReference type="GO" id="GO:0003735">
    <property type="term" value="F:structural constituent of ribosome"/>
    <property type="evidence" value="ECO:0007669"/>
    <property type="project" value="InterPro"/>
</dbReference>
<dbReference type="InterPro" id="IPR022666">
    <property type="entry name" value="Ribosomal_uL2_RNA-bd_dom"/>
</dbReference>
<feature type="compositionally biased region" description="Polar residues" evidence="13">
    <location>
        <begin position="236"/>
        <end position="260"/>
    </location>
</feature>
<dbReference type="InterPro" id="IPR002136">
    <property type="entry name" value="Ribosomal_uL4"/>
</dbReference>
<dbReference type="NCBIfam" id="TIGR03625">
    <property type="entry name" value="L3_bact"/>
    <property type="match status" value="1"/>
</dbReference>
<dbReference type="Pfam" id="PF03947">
    <property type="entry name" value="Ribosomal_L2_C"/>
    <property type="match status" value="1"/>
</dbReference>
<evidence type="ECO:0000256" key="7">
    <source>
        <dbReference type="ARBA" id="ARBA00023274"/>
    </source>
</evidence>
<keyword evidence="17" id="KW-1185">Reference proteome</keyword>
<dbReference type="HAMAP" id="MF_01325_B">
    <property type="entry name" value="Ribosomal_uL3_B"/>
    <property type="match status" value="1"/>
</dbReference>
<dbReference type="NCBIfam" id="TIGR01171">
    <property type="entry name" value="rplB_bact"/>
    <property type="match status" value="1"/>
</dbReference>
<keyword evidence="4" id="KW-0699">rRNA-binding</keyword>